<dbReference type="PRINTS" id="PR00105">
    <property type="entry name" value="C5METTRFRASE"/>
</dbReference>
<evidence type="ECO:0000256" key="7">
    <source>
        <dbReference type="RuleBase" id="RU000416"/>
    </source>
</evidence>
<sequence length="413" mass="47463">MKKNKHYTVIDLFAGCGGLSLGLYLSGWQGVFAIEKNKFAFETLKANLIQNKQHFNWPKWLPQTPHDINEILKNYKNQLNEFRGKIDLVVGGPPCQGFSTAGKRVKEDVRNNLVFSYIEFIKLIEPKMILFENVKGFTYAFEKKIDEASIPYSKKVIDALIDLNYKIEAYIIDFSEYGIPQRRNRFILIGSKAIKNTQSNFKELLESKKSEFLLKKGIPANITVKEAISDLLRSNGQIPTPDRKGFMSGKYGKVESGYQKLLRGNYAQEHNIPDSHSFAKHSLLKEECFKKLLNSNQHRGKRVDEIIKSKLNIKQRSLTILDPNSASPTITSHPDDYLHYSEPRIMTVRECARIQSFPDWYEIKEKYTTGGSMRKIEVPRYSQIGNAIPPLFAELAGLVLKDMLEVWKRCNLK</sequence>
<evidence type="ECO:0000256" key="4">
    <source>
        <dbReference type="ARBA" id="ARBA00022747"/>
    </source>
</evidence>
<accession>A0A0E2E335</accession>
<dbReference type="AlphaFoldDB" id="A0A0E2E335"/>
<dbReference type="Proteomes" id="UP000011705">
    <property type="component" value="Chromosome"/>
</dbReference>
<feature type="active site" evidence="6">
    <location>
        <position position="95"/>
    </location>
</feature>
<reference evidence="9" key="1">
    <citation type="submission" date="2012-01" db="EMBL/GenBank/DDBJ databases">
        <title>The Genome Sequence of Treponema denticola H-22.</title>
        <authorList>
            <consortium name="The Broad Institute Genome Sequencing Platform"/>
            <person name="Earl A."/>
            <person name="Ward D."/>
            <person name="Feldgarden M."/>
            <person name="Gevers D."/>
            <person name="Blanton J.M."/>
            <person name="Fenno C.J."/>
            <person name="Baranova O.V."/>
            <person name="Mathney J."/>
            <person name="Dewhirst F.E."/>
            <person name="Izard J."/>
            <person name="Young S.K."/>
            <person name="Zeng Q."/>
            <person name="Gargeya S."/>
            <person name="Fitzgerald M."/>
            <person name="Haas B."/>
            <person name="Abouelleil A."/>
            <person name="Alvarado L."/>
            <person name="Arachchi H.M."/>
            <person name="Berlin A."/>
            <person name="Chapman S.B."/>
            <person name="Gearin G."/>
            <person name="Goldberg J."/>
            <person name="Griggs A."/>
            <person name="Gujja S."/>
            <person name="Hansen M."/>
            <person name="Heiman D."/>
            <person name="Howarth C."/>
            <person name="Larimer J."/>
            <person name="Lui A."/>
            <person name="MacDonald P.J.P."/>
            <person name="McCowen C."/>
            <person name="Montmayeur A."/>
            <person name="Murphy C."/>
            <person name="Neiman D."/>
            <person name="Pearson M."/>
            <person name="Priest M."/>
            <person name="Roberts A."/>
            <person name="Saif S."/>
            <person name="Shea T."/>
            <person name="Sisk P."/>
            <person name="Stolte C."/>
            <person name="Sykes S."/>
            <person name="Wortman J."/>
            <person name="Nusbaum C."/>
            <person name="Birren B."/>
        </authorList>
    </citation>
    <scope>NUCLEOTIDE SEQUENCE [LARGE SCALE GENOMIC DNA]</scope>
    <source>
        <strain evidence="9">H-22</strain>
    </source>
</reference>
<dbReference type="PANTHER" id="PTHR10629">
    <property type="entry name" value="CYTOSINE-SPECIFIC METHYLTRANSFERASE"/>
    <property type="match status" value="1"/>
</dbReference>
<organism evidence="9">
    <name type="scientific">Treponema denticola H-22</name>
    <dbReference type="NCBI Taxonomy" id="999432"/>
    <lineage>
        <taxon>Bacteria</taxon>
        <taxon>Pseudomonadati</taxon>
        <taxon>Spirochaetota</taxon>
        <taxon>Spirochaetia</taxon>
        <taxon>Spirochaetales</taxon>
        <taxon>Treponemataceae</taxon>
        <taxon>Treponema</taxon>
    </lineage>
</organism>
<comment type="caution">
    <text evidence="9">The sequence shown here is derived from an EMBL/GenBank/DDBJ whole genome shotgun (WGS) entry which is preliminary data.</text>
</comment>
<dbReference type="PATRIC" id="fig|999432.5.peg.1963"/>
<dbReference type="Gene3D" id="3.40.50.150">
    <property type="entry name" value="Vaccinia Virus protein VP39"/>
    <property type="match status" value="1"/>
</dbReference>
<dbReference type="SUPFAM" id="SSF53335">
    <property type="entry name" value="S-adenosyl-L-methionine-dependent methyltransferases"/>
    <property type="match status" value="1"/>
</dbReference>
<evidence type="ECO:0000256" key="2">
    <source>
        <dbReference type="ARBA" id="ARBA00022679"/>
    </source>
</evidence>
<dbReference type="GO" id="GO:0032259">
    <property type="term" value="P:methylation"/>
    <property type="evidence" value="ECO:0007669"/>
    <property type="project" value="UniProtKB-KW"/>
</dbReference>
<evidence type="ECO:0000256" key="1">
    <source>
        <dbReference type="ARBA" id="ARBA00022603"/>
    </source>
</evidence>
<dbReference type="EC" id="2.1.1.37" evidence="8"/>
<evidence type="ECO:0000256" key="5">
    <source>
        <dbReference type="ARBA" id="ARBA00047422"/>
    </source>
</evidence>
<gene>
    <name evidence="9" type="ORF">HMPREF9726_01891</name>
</gene>
<evidence type="ECO:0000256" key="6">
    <source>
        <dbReference type="PROSITE-ProRule" id="PRU01016"/>
    </source>
</evidence>
<dbReference type="GO" id="GO:0009307">
    <property type="term" value="P:DNA restriction-modification system"/>
    <property type="evidence" value="ECO:0007669"/>
    <property type="project" value="UniProtKB-KW"/>
</dbReference>
<dbReference type="PANTHER" id="PTHR10629:SF52">
    <property type="entry name" value="DNA (CYTOSINE-5)-METHYLTRANSFERASE 1"/>
    <property type="match status" value="1"/>
</dbReference>
<keyword evidence="1 6" id="KW-0489">Methyltransferase</keyword>
<evidence type="ECO:0000313" key="9">
    <source>
        <dbReference type="EMBL" id="EMB31511.1"/>
    </source>
</evidence>
<dbReference type="RefSeq" id="WP_002676829.1">
    <property type="nucleotide sequence ID" value="NZ_CM001795.1"/>
</dbReference>
<dbReference type="InterPro" id="IPR001525">
    <property type="entry name" value="C5_MeTfrase"/>
</dbReference>
<dbReference type="HOGENOM" id="CLU_006958_2_0_12"/>
<dbReference type="EMBL" id="AGDV01000020">
    <property type="protein sequence ID" value="EMB31511.1"/>
    <property type="molecule type" value="Genomic_DNA"/>
</dbReference>
<dbReference type="Pfam" id="PF00145">
    <property type="entry name" value="DNA_methylase"/>
    <property type="match status" value="1"/>
</dbReference>
<dbReference type="Gene3D" id="3.90.120.10">
    <property type="entry name" value="DNA Methylase, subunit A, domain 2"/>
    <property type="match status" value="1"/>
</dbReference>
<evidence type="ECO:0000256" key="3">
    <source>
        <dbReference type="ARBA" id="ARBA00022691"/>
    </source>
</evidence>
<dbReference type="PROSITE" id="PS51679">
    <property type="entry name" value="SAM_MT_C5"/>
    <property type="match status" value="1"/>
</dbReference>
<proteinExistence type="inferred from homology"/>
<name>A0A0E2E335_TREDN</name>
<evidence type="ECO:0000256" key="8">
    <source>
        <dbReference type="RuleBase" id="RU000417"/>
    </source>
</evidence>
<dbReference type="GO" id="GO:0003886">
    <property type="term" value="F:DNA (cytosine-5-)-methyltransferase activity"/>
    <property type="evidence" value="ECO:0007669"/>
    <property type="project" value="UniProtKB-EC"/>
</dbReference>
<comment type="catalytic activity">
    <reaction evidence="5 8">
        <text>a 2'-deoxycytidine in DNA + S-adenosyl-L-methionine = a 5-methyl-2'-deoxycytidine in DNA + S-adenosyl-L-homocysteine + H(+)</text>
        <dbReference type="Rhea" id="RHEA:13681"/>
        <dbReference type="Rhea" id="RHEA-COMP:11369"/>
        <dbReference type="Rhea" id="RHEA-COMP:11370"/>
        <dbReference type="ChEBI" id="CHEBI:15378"/>
        <dbReference type="ChEBI" id="CHEBI:57856"/>
        <dbReference type="ChEBI" id="CHEBI:59789"/>
        <dbReference type="ChEBI" id="CHEBI:85452"/>
        <dbReference type="ChEBI" id="CHEBI:85454"/>
        <dbReference type="EC" id="2.1.1.37"/>
    </reaction>
</comment>
<dbReference type="InterPro" id="IPR050390">
    <property type="entry name" value="C5-Methyltransferase"/>
</dbReference>
<dbReference type="NCBIfam" id="TIGR00675">
    <property type="entry name" value="dcm"/>
    <property type="match status" value="1"/>
</dbReference>
<dbReference type="InterPro" id="IPR029063">
    <property type="entry name" value="SAM-dependent_MTases_sf"/>
</dbReference>
<comment type="similarity">
    <text evidence="6 7">Belongs to the class I-like SAM-binding methyltransferase superfamily. C5-methyltransferase family.</text>
</comment>
<keyword evidence="3 6" id="KW-0949">S-adenosyl-L-methionine</keyword>
<dbReference type="PROSITE" id="PS00094">
    <property type="entry name" value="C5_MTASE_1"/>
    <property type="match status" value="1"/>
</dbReference>
<dbReference type="InterPro" id="IPR018117">
    <property type="entry name" value="C5_DNA_meth_AS"/>
</dbReference>
<keyword evidence="4" id="KW-0680">Restriction system</keyword>
<keyword evidence="2 6" id="KW-0808">Transferase</keyword>
<protein>
    <recommendedName>
        <fullName evidence="8">Cytosine-specific methyltransferase</fullName>
        <ecNumber evidence="8">2.1.1.37</ecNumber>
    </recommendedName>
</protein>